<dbReference type="InterPro" id="IPR045691">
    <property type="entry name" value="DUF6056"/>
</dbReference>
<evidence type="ECO:0000313" key="4">
    <source>
        <dbReference type="Proteomes" id="UP000005317"/>
    </source>
</evidence>
<dbReference type="OrthoDB" id="5754123at2"/>
<dbReference type="Pfam" id="PF19528">
    <property type="entry name" value="DUF6056"/>
    <property type="match status" value="1"/>
</dbReference>
<dbReference type="RefSeq" id="WP_002707827.1">
    <property type="nucleotide sequence ID" value="NZ_JH651384.1"/>
</dbReference>
<accession>A0A656HFB2</accession>
<evidence type="ECO:0000313" key="3">
    <source>
        <dbReference type="EMBL" id="EIJ33879.1"/>
    </source>
</evidence>
<evidence type="ECO:0000256" key="2">
    <source>
        <dbReference type="SAM" id="Phobius"/>
    </source>
</evidence>
<feature type="transmembrane region" description="Helical" evidence="2">
    <location>
        <begin position="86"/>
        <end position="106"/>
    </location>
</feature>
<feature type="transmembrane region" description="Helical" evidence="2">
    <location>
        <begin position="177"/>
        <end position="193"/>
    </location>
</feature>
<proteinExistence type="predicted"/>
<keyword evidence="2" id="KW-1133">Transmembrane helix</keyword>
<keyword evidence="2" id="KW-0472">Membrane</keyword>
<keyword evidence="4" id="KW-1185">Reference proteome</keyword>
<feature type="transmembrane region" description="Helical" evidence="2">
    <location>
        <begin position="118"/>
        <end position="136"/>
    </location>
</feature>
<dbReference type="AlphaFoldDB" id="A0A656HFB2"/>
<dbReference type="EMBL" id="JH651384">
    <property type="protein sequence ID" value="EIJ33879.1"/>
    <property type="molecule type" value="Genomic_DNA"/>
</dbReference>
<evidence type="ECO:0000256" key="1">
    <source>
        <dbReference type="SAM" id="MobiDB-lite"/>
    </source>
</evidence>
<name>A0A656HFB2_THINJ</name>
<feature type="transmembrane region" description="Helical" evidence="2">
    <location>
        <begin position="12"/>
        <end position="35"/>
    </location>
</feature>
<protein>
    <recommendedName>
        <fullName evidence="5">Glycosyltransferase RgtA/B/C/D-like domain-containing protein</fullName>
    </recommendedName>
</protein>
<feature type="transmembrane region" description="Helical" evidence="2">
    <location>
        <begin position="345"/>
        <end position="365"/>
    </location>
</feature>
<evidence type="ECO:0008006" key="5">
    <source>
        <dbReference type="Google" id="ProtNLM"/>
    </source>
</evidence>
<organism evidence="3 4">
    <name type="scientific">Thiothrix nivea (strain ATCC 35100 / DSM 5205 / JP2)</name>
    <dbReference type="NCBI Taxonomy" id="870187"/>
    <lineage>
        <taxon>Bacteria</taxon>
        <taxon>Pseudomonadati</taxon>
        <taxon>Pseudomonadota</taxon>
        <taxon>Gammaproteobacteria</taxon>
        <taxon>Thiotrichales</taxon>
        <taxon>Thiotrichaceae</taxon>
        <taxon>Thiothrix</taxon>
    </lineage>
</organism>
<sequence length="505" mass="56759" precursor="true">MSTTFPARLEKISLTLLALITLAVILLFIALGQYAHPSADDFCMAEGVRREGLWPHLWHHYQEWSGRYSGNAFYAIYPLLSGGLIYGYKFIALLLLLSLFTAAAFFLSRLFLTRMNGWPVVITALLFTAVYVLGLRSPASSLYWMAGSLSYLTANILLLLMAGLMLQLTDRQHEGKGLALPLAASLLVVLLAVGANETGMLMTAAAVTAMLLARLRKGWRAAWPWLVLFAIAAACSAIVYFAPGNTVRESTFRYGHDLVRAIKGSLGMGAWTMPGWVQNPVFLLATMLTPFMAALLARSGMRQFQPRKQHLALFALATLLLPILLEFPAWWAIGGWPPVRTVDAIYFVFLCTWLFTVGAFSLYFMPNSWRENGSARPWTAGIFLAGVALFALAIYTNGKFQHAIMDWQQTAPVFNNYIQQRYALIEDANQRGKRRLIVPAFEGERPRTVYFNDIMPLSHDWRNICYARYFDLDLIKRKRSQNKPQKSKVRPPSPAWTQAPPEEEP</sequence>
<keyword evidence="2" id="KW-0812">Transmembrane</keyword>
<feature type="transmembrane region" description="Helical" evidence="2">
    <location>
        <begin position="377"/>
        <end position="395"/>
    </location>
</feature>
<feature type="region of interest" description="Disordered" evidence="1">
    <location>
        <begin position="479"/>
        <end position="505"/>
    </location>
</feature>
<feature type="transmembrane region" description="Helical" evidence="2">
    <location>
        <begin position="222"/>
        <end position="242"/>
    </location>
</feature>
<feature type="compositionally biased region" description="Basic residues" evidence="1">
    <location>
        <begin position="479"/>
        <end position="489"/>
    </location>
</feature>
<dbReference type="Proteomes" id="UP000005317">
    <property type="component" value="Unassembled WGS sequence"/>
</dbReference>
<feature type="transmembrane region" description="Helical" evidence="2">
    <location>
        <begin position="311"/>
        <end position="333"/>
    </location>
</feature>
<reference evidence="4" key="1">
    <citation type="journal article" date="2011" name="Stand. Genomic Sci.">
        <title>Genome sequence of the filamentous, gliding Thiothrix nivea neotype strain (JP2(T)).</title>
        <authorList>
            <person name="Lapidus A."/>
            <person name="Nolan M."/>
            <person name="Lucas S."/>
            <person name="Glavina Del Rio T."/>
            <person name="Tice H."/>
            <person name="Cheng J.F."/>
            <person name="Tapia R."/>
            <person name="Han C."/>
            <person name="Goodwin L."/>
            <person name="Pitluck S."/>
            <person name="Liolios K."/>
            <person name="Pagani I."/>
            <person name="Ivanova N."/>
            <person name="Huntemann M."/>
            <person name="Mavromatis K."/>
            <person name="Mikhailova N."/>
            <person name="Pati A."/>
            <person name="Chen A."/>
            <person name="Palaniappan K."/>
            <person name="Land M."/>
            <person name="Brambilla E.M."/>
            <person name="Rohde M."/>
            <person name="Abt B."/>
            <person name="Verbarg S."/>
            <person name="Goker M."/>
            <person name="Bristow J."/>
            <person name="Eisen J.A."/>
            <person name="Markowitz V."/>
            <person name="Hugenholtz P."/>
            <person name="Kyrpides N.C."/>
            <person name="Klenk H.P."/>
            <person name="Woyke T."/>
        </authorList>
    </citation>
    <scope>NUCLEOTIDE SEQUENCE [LARGE SCALE GENOMIC DNA]</scope>
    <source>
        <strain evidence="4">ATCC 35100 / DSM 5205 / JP2</strain>
    </source>
</reference>
<feature type="transmembrane region" description="Helical" evidence="2">
    <location>
        <begin position="142"/>
        <end position="165"/>
    </location>
</feature>
<gene>
    <name evidence="3" type="ORF">Thini_1261</name>
</gene>
<feature type="transmembrane region" description="Helical" evidence="2">
    <location>
        <begin position="281"/>
        <end position="299"/>
    </location>
</feature>